<evidence type="ECO:0000256" key="1">
    <source>
        <dbReference type="ARBA" id="ARBA00003800"/>
    </source>
</evidence>
<proteinExistence type="inferred from homology"/>
<dbReference type="GO" id="GO:0004617">
    <property type="term" value="F:phosphoglycerate dehydrogenase activity"/>
    <property type="evidence" value="ECO:0007669"/>
    <property type="project" value="UniProtKB-ARBA"/>
</dbReference>
<dbReference type="InterPro" id="IPR029753">
    <property type="entry name" value="D-isomer_DH_CS"/>
</dbReference>
<dbReference type="RefSeq" id="WP_008316721.1">
    <property type="nucleotide sequence ID" value="NZ_CP115969.1"/>
</dbReference>
<dbReference type="GO" id="GO:0051287">
    <property type="term" value="F:NAD binding"/>
    <property type="evidence" value="ECO:0007669"/>
    <property type="project" value="InterPro"/>
</dbReference>
<organism evidence="13 14">
    <name type="scientific">Wohlfahrtiimonas chitiniclastica</name>
    <dbReference type="NCBI Taxonomy" id="400946"/>
    <lineage>
        <taxon>Bacteria</taxon>
        <taxon>Pseudomonadati</taxon>
        <taxon>Pseudomonadota</taxon>
        <taxon>Gammaproteobacteria</taxon>
        <taxon>Cardiobacteriales</taxon>
        <taxon>Ignatzschineriaceae</taxon>
        <taxon>Wohlfahrtiimonas</taxon>
    </lineage>
</organism>
<dbReference type="SUPFAM" id="SSF55021">
    <property type="entry name" value="ACT-like"/>
    <property type="match status" value="1"/>
</dbReference>
<dbReference type="GO" id="GO:0047545">
    <property type="term" value="F:(S)-2-hydroxyglutarate dehydrogenase activity"/>
    <property type="evidence" value="ECO:0007669"/>
    <property type="project" value="UniProtKB-ARBA"/>
</dbReference>
<dbReference type="PROSITE" id="PS00065">
    <property type="entry name" value="D_2_HYDROXYACID_DH_1"/>
    <property type="match status" value="1"/>
</dbReference>
<dbReference type="Pfam" id="PF00389">
    <property type="entry name" value="2-Hacid_dh"/>
    <property type="match status" value="1"/>
</dbReference>
<dbReference type="InterPro" id="IPR006140">
    <property type="entry name" value="D-isomer_DH_NAD-bd"/>
</dbReference>
<dbReference type="CDD" id="cd04901">
    <property type="entry name" value="ACT_3PGDH"/>
    <property type="match status" value="1"/>
</dbReference>
<evidence type="ECO:0000256" key="4">
    <source>
        <dbReference type="ARBA" id="ARBA00023002"/>
    </source>
</evidence>
<dbReference type="Proteomes" id="UP000680020">
    <property type="component" value="Unassembled WGS sequence"/>
</dbReference>
<comment type="catalytic activity">
    <reaction evidence="8">
        <text>(R)-2-hydroxyglutarate + NAD(+) = 2-oxoglutarate + NADH + H(+)</text>
        <dbReference type="Rhea" id="RHEA:49612"/>
        <dbReference type="ChEBI" id="CHEBI:15378"/>
        <dbReference type="ChEBI" id="CHEBI:15801"/>
        <dbReference type="ChEBI" id="CHEBI:16810"/>
        <dbReference type="ChEBI" id="CHEBI:57540"/>
        <dbReference type="ChEBI" id="CHEBI:57945"/>
        <dbReference type="EC" id="1.1.1.399"/>
    </reaction>
</comment>
<dbReference type="PROSITE" id="PS00670">
    <property type="entry name" value="D_2_HYDROXYACID_DH_2"/>
    <property type="match status" value="1"/>
</dbReference>
<dbReference type="PANTHER" id="PTHR43761:SF1">
    <property type="entry name" value="D-ISOMER SPECIFIC 2-HYDROXYACID DEHYDROGENASE CATALYTIC DOMAIN-CONTAINING PROTEIN-RELATED"/>
    <property type="match status" value="1"/>
</dbReference>
<dbReference type="AlphaFoldDB" id="A0AB35BZV3"/>
<dbReference type="Pfam" id="PF02826">
    <property type="entry name" value="2-Hacid_dh_C"/>
    <property type="match status" value="1"/>
</dbReference>
<comment type="pathway">
    <text evidence="6">Amino-acid biosynthesis.</text>
</comment>
<protein>
    <recommendedName>
        <fullName evidence="7">2-oxoglutarate reductase</fullName>
        <ecNumber evidence="3">1.1.1.399</ecNumber>
    </recommendedName>
    <alternativeName>
        <fullName evidence="7">2-oxoglutarate reductase</fullName>
    </alternativeName>
</protein>
<comment type="caution">
    <text evidence="13">The sequence shown here is derived from an EMBL/GenBank/DDBJ whole genome shotgun (WGS) entry which is preliminary data.</text>
</comment>
<accession>A0AB35BZV3</accession>
<feature type="domain" description="Acetolactate synthase small subunit-like ACT" evidence="12">
    <location>
        <begin position="338"/>
        <end position="403"/>
    </location>
</feature>
<dbReference type="InterPro" id="IPR036291">
    <property type="entry name" value="NAD(P)-bd_dom_sf"/>
</dbReference>
<feature type="domain" description="D-isomer specific 2-hydroxyacid dehydrogenase NAD-binding" evidence="11">
    <location>
        <begin position="116"/>
        <end position="291"/>
    </location>
</feature>
<sequence>MYSLAKEKIKIVLFEGIHPSAVECLHKSGYTNVVTYAKALEGAELIEALKDAHIIGIRSRTRITKEVLDQAPKLMAIGCFCIGTNQVDLEETLARAIPVFNAPYSNTRSVAELVIAEMIMLMRGIPEKNYVCHEGGWLKSANGSHEVRGKTLGIIGYGHIGTQVSILAESFGMNVVYYDTETKLALGNSEPLDLHRLLEVSDIVTLHVPEDASTKNLMSRENLNRMKKGAVLLNASRGTVVDLQALADLIESKHLAGAAIDVFPVEPKSNQDEFITPLRNFRNVILTPHIGGSTMEAQENIAVEVAVKLVKYSDNGSTITAVNFPEVSLPVNPDSHRILHIHHNVPGILRTMNNLVSNYDMNIDAQYLQTSGDIGYVVLDVKSTEQDAEALYKEMQHVDGTIRCRLLF</sequence>
<name>A0AB35BZV3_9GAMM</name>
<dbReference type="Gene3D" id="3.40.50.720">
    <property type="entry name" value="NAD(P)-binding Rossmann-like Domain"/>
    <property type="match status" value="2"/>
</dbReference>
<dbReference type="EMBL" id="JAGIBU010000011">
    <property type="protein sequence ID" value="MBS7825377.1"/>
    <property type="molecule type" value="Genomic_DNA"/>
</dbReference>
<evidence type="ECO:0000256" key="2">
    <source>
        <dbReference type="ARBA" id="ARBA00005854"/>
    </source>
</evidence>
<dbReference type="NCBIfam" id="NF008759">
    <property type="entry name" value="PRK11790.1"/>
    <property type="match status" value="1"/>
</dbReference>
<evidence type="ECO:0000259" key="10">
    <source>
        <dbReference type="Pfam" id="PF00389"/>
    </source>
</evidence>
<dbReference type="InterPro" id="IPR045865">
    <property type="entry name" value="ACT-like_dom_sf"/>
</dbReference>
<dbReference type="SUPFAM" id="SSF51735">
    <property type="entry name" value="NAD(P)-binding Rossmann-fold domains"/>
    <property type="match status" value="1"/>
</dbReference>
<dbReference type="InterPro" id="IPR050418">
    <property type="entry name" value="D-iso_2-hydroxyacid_DH_PdxB"/>
</dbReference>
<dbReference type="GO" id="GO:0006564">
    <property type="term" value="P:L-serine biosynthetic process"/>
    <property type="evidence" value="ECO:0007669"/>
    <property type="project" value="UniProtKB-ARBA"/>
</dbReference>
<dbReference type="PROSITE" id="PS00671">
    <property type="entry name" value="D_2_HYDROXYACID_DH_3"/>
    <property type="match status" value="1"/>
</dbReference>
<dbReference type="EC" id="1.1.1.399" evidence="3"/>
<dbReference type="Gene3D" id="3.30.70.260">
    <property type="match status" value="1"/>
</dbReference>
<feature type="domain" description="D-isomer specific 2-hydroxyacid dehydrogenase catalytic" evidence="10">
    <location>
        <begin position="11"/>
        <end position="323"/>
    </location>
</feature>
<evidence type="ECO:0000256" key="8">
    <source>
        <dbReference type="ARBA" id="ARBA00048126"/>
    </source>
</evidence>
<evidence type="ECO:0000313" key="13">
    <source>
        <dbReference type="EMBL" id="MBS7825377.1"/>
    </source>
</evidence>
<dbReference type="Pfam" id="PF22629">
    <property type="entry name" value="ACT_AHAS_ss"/>
    <property type="match status" value="1"/>
</dbReference>
<comment type="function">
    <text evidence="1">Catalyzes the reversible oxidation of 3-phospho-D-glycerate to 3-phosphonooxypyruvate, the first step of the phosphorylated L-serine biosynthesis pathway. Also catalyzes the reversible oxidation of 2-hydroxyglutarate to 2-oxoglutarate.</text>
</comment>
<dbReference type="InterPro" id="IPR029752">
    <property type="entry name" value="D-isomer_DH_CS1"/>
</dbReference>
<evidence type="ECO:0000256" key="7">
    <source>
        <dbReference type="ARBA" id="ARBA00030455"/>
    </source>
</evidence>
<dbReference type="CDD" id="cd12176">
    <property type="entry name" value="PGDH_3"/>
    <property type="match status" value="1"/>
</dbReference>
<dbReference type="SUPFAM" id="SSF52283">
    <property type="entry name" value="Formate/glycerate dehydrogenase catalytic domain-like"/>
    <property type="match status" value="1"/>
</dbReference>
<keyword evidence="5" id="KW-0520">NAD</keyword>
<dbReference type="InterPro" id="IPR006139">
    <property type="entry name" value="D-isomer_2_OHA_DH_cat_dom"/>
</dbReference>
<evidence type="ECO:0000313" key="14">
    <source>
        <dbReference type="Proteomes" id="UP000680020"/>
    </source>
</evidence>
<evidence type="ECO:0000259" key="11">
    <source>
        <dbReference type="Pfam" id="PF02826"/>
    </source>
</evidence>
<keyword evidence="4 9" id="KW-0560">Oxidoreductase</keyword>
<reference evidence="13" key="1">
    <citation type="submission" date="2021-03" db="EMBL/GenBank/DDBJ databases">
        <title>Identification and antibiotic profiling of Wohlfahrtiimonas chitiniclastica, an underestimated human pathogen.</title>
        <authorList>
            <person name="Kopf A."/>
            <person name="Bunk B."/>
            <person name="Coldewey S."/>
            <person name="Gunzer F."/>
            <person name="Riedel T."/>
            <person name="Schroettner P."/>
        </authorList>
    </citation>
    <scope>NUCLEOTIDE SEQUENCE</scope>
    <source>
        <strain evidence="13">DSM 100917</strain>
    </source>
</reference>
<comment type="similarity">
    <text evidence="2 9">Belongs to the D-isomer specific 2-hydroxyacid dehydrogenase family.</text>
</comment>
<evidence type="ECO:0000256" key="5">
    <source>
        <dbReference type="ARBA" id="ARBA00023027"/>
    </source>
</evidence>
<dbReference type="InterPro" id="IPR054480">
    <property type="entry name" value="AHAS_small-like_ACT"/>
</dbReference>
<dbReference type="PANTHER" id="PTHR43761">
    <property type="entry name" value="D-ISOMER SPECIFIC 2-HYDROXYACID DEHYDROGENASE FAMILY PROTEIN (AFU_ORTHOLOGUE AFUA_1G13630)"/>
    <property type="match status" value="1"/>
</dbReference>
<evidence type="ECO:0000259" key="12">
    <source>
        <dbReference type="Pfam" id="PF22629"/>
    </source>
</evidence>
<gene>
    <name evidence="13" type="primary">serA</name>
    <name evidence="13" type="ORF">J7561_09220</name>
</gene>
<evidence type="ECO:0000256" key="3">
    <source>
        <dbReference type="ARBA" id="ARBA00013001"/>
    </source>
</evidence>
<evidence type="ECO:0000256" key="9">
    <source>
        <dbReference type="RuleBase" id="RU003719"/>
    </source>
</evidence>
<evidence type="ECO:0000256" key="6">
    <source>
        <dbReference type="ARBA" id="ARBA00029440"/>
    </source>
</evidence>
<dbReference type="FunFam" id="3.40.50.720:FF:000041">
    <property type="entry name" value="D-3-phosphoglycerate dehydrogenase"/>
    <property type="match status" value="1"/>
</dbReference>